<sequence length="64" mass="7293">MSFIMYLRFSRCSAAVPLCCAAEDGTFGTYDAMFFMELDAEPVRSNWLMQFISEAYDPFTAIRG</sequence>
<evidence type="ECO:0000256" key="1">
    <source>
        <dbReference type="SAM" id="SignalP"/>
    </source>
</evidence>
<gene>
    <name evidence="2" type="ORF">SCF082_LOCUS10900</name>
</gene>
<protein>
    <submittedName>
        <fullName evidence="2">Uncharacterized protein</fullName>
    </submittedName>
</protein>
<dbReference type="EMBL" id="CAXAMM010006435">
    <property type="protein sequence ID" value="CAK9010999.1"/>
    <property type="molecule type" value="Genomic_DNA"/>
</dbReference>
<feature type="chain" id="PRO_5047126287" evidence="1">
    <location>
        <begin position="16"/>
        <end position="64"/>
    </location>
</feature>
<evidence type="ECO:0000313" key="2">
    <source>
        <dbReference type="EMBL" id="CAK9010999.1"/>
    </source>
</evidence>
<evidence type="ECO:0000313" key="3">
    <source>
        <dbReference type="Proteomes" id="UP001642464"/>
    </source>
</evidence>
<reference evidence="2 3" key="1">
    <citation type="submission" date="2024-02" db="EMBL/GenBank/DDBJ databases">
        <authorList>
            <person name="Chen Y."/>
            <person name="Shah S."/>
            <person name="Dougan E. K."/>
            <person name="Thang M."/>
            <person name="Chan C."/>
        </authorList>
    </citation>
    <scope>NUCLEOTIDE SEQUENCE [LARGE SCALE GENOMIC DNA]</scope>
</reference>
<feature type="signal peptide" evidence="1">
    <location>
        <begin position="1"/>
        <end position="15"/>
    </location>
</feature>
<organism evidence="2 3">
    <name type="scientific">Durusdinium trenchii</name>
    <dbReference type="NCBI Taxonomy" id="1381693"/>
    <lineage>
        <taxon>Eukaryota</taxon>
        <taxon>Sar</taxon>
        <taxon>Alveolata</taxon>
        <taxon>Dinophyceae</taxon>
        <taxon>Suessiales</taxon>
        <taxon>Symbiodiniaceae</taxon>
        <taxon>Durusdinium</taxon>
    </lineage>
</organism>
<dbReference type="Proteomes" id="UP001642464">
    <property type="component" value="Unassembled WGS sequence"/>
</dbReference>
<keyword evidence="1" id="KW-0732">Signal</keyword>
<proteinExistence type="predicted"/>
<keyword evidence="3" id="KW-1185">Reference proteome</keyword>
<name>A0ABP0J9G9_9DINO</name>
<comment type="caution">
    <text evidence="2">The sequence shown here is derived from an EMBL/GenBank/DDBJ whole genome shotgun (WGS) entry which is preliminary data.</text>
</comment>
<feature type="non-terminal residue" evidence="2">
    <location>
        <position position="64"/>
    </location>
</feature>
<accession>A0ABP0J9G9</accession>